<dbReference type="GO" id="GO:0008270">
    <property type="term" value="F:zinc ion binding"/>
    <property type="evidence" value="ECO:0007669"/>
    <property type="project" value="UniProtKB-KW"/>
</dbReference>
<evidence type="ECO:0000256" key="2">
    <source>
        <dbReference type="ARBA" id="ARBA00022771"/>
    </source>
</evidence>
<dbReference type="Proteomes" id="UP000472274">
    <property type="component" value="Unplaced"/>
</dbReference>
<dbReference type="PROSITE" id="PS50089">
    <property type="entry name" value="ZF_RING_2"/>
    <property type="match status" value="1"/>
</dbReference>
<dbReference type="AlphaFoldDB" id="A0A674K6V4"/>
<evidence type="ECO:0000256" key="1">
    <source>
        <dbReference type="ARBA" id="ARBA00022723"/>
    </source>
</evidence>
<dbReference type="InterPro" id="IPR017907">
    <property type="entry name" value="Znf_RING_CS"/>
</dbReference>
<dbReference type="PROSITE" id="PS00518">
    <property type="entry name" value="ZF_RING_1"/>
    <property type="match status" value="1"/>
</dbReference>
<dbReference type="Gene3D" id="3.30.40.10">
    <property type="entry name" value="Zinc/RING finger domain, C3HC4 (zinc finger)"/>
    <property type="match status" value="1"/>
</dbReference>
<keyword evidence="3" id="KW-0862">Zinc</keyword>
<proteinExistence type="predicted"/>
<feature type="region of interest" description="Disordered" evidence="5">
    <location>
        <begin position="107"/>
        <end position="141"/>
    </location>
</feature>
<dbReference type="SUPFAM" id="SSF57850">
    <property type="entry name" value="RING/U-box"/>
    <property type="match status" value="1"/>
</dbReference>
<organism evidence="7 8">
    <name type="scientific">Terrapene triunguis</name>
    <name type="common">Three-toed box turtle</name>
    <dbReference type="NCBI Taxonomy" id="2587831"/>
    <lineage>
        <taxon>Eukaryota</taxon>
        <taxon>Metazoa</taxon>
        <taxon>Chordata</taxon>
        <taxon>Craniata</taxon>
        <taxon>Vertebrata</taxon>
        <taxon>Euteleostomi</taxon>
        <taxon>Archelosauria</taxon>
        <taxon>Testudinata</taxon>
        <taxon>Testudines</taxon>
        <taxon>Cryptodira</taxon>
        <taxon>Durocryptodira</taxon>
        <taxon>Testudinoidea</taxon>
        <taxon>Emydidae</taxon>
        <taxon>Terrapene</taxon>
    </lineage>
</organism>
<evidence type="ECO:0000259" key="6">
    <source>
        <dbReference type="PROSITE" id="PS50089"/>
    </source>
</evidence>
<dbReference type="GeneTree" id="ENSGT00940000158668"/>
<evidence type="ECO:0000256" key="4">
    <source>
        <dbReference type="PROSITE-ProRule" id="PRU00175"/>
    </source>
</evidence>
<evidence type="ECO:0000256" key="5">
    <source>
        <dbReference type="SAM" id="MobiDB-lite"/>
    </source>
</evidence>
<feature type="compositionally biased region" description="Basic and acidic residues" evidence="5">
    <location>
        <begin position="107"/>
        <end position="119"/>
    </location>
</feature>
<dbReference type="Ensembl" id="ENSTMTT00000030407.1">
    <property type="protein sequence ID" value="ENSTMTP00000029335.1"/>
    <property type="gene ID" value="ENSTMTG00000021236.1"/>
</dbReference>
<feature type="domain" description="RING-type" evidence="6">
    <location>
        <begin position="37"/>
        <end position="79"/>
    </location>
</feature>
<feature type="region of interest" description="Disordered" evidence="5">
    <location>
        <begin position="1"/>
        <end position="27"/>
    </location>
</feature>
<evidence type="ECO:0000313" key="8">
    <source>
        <dbReference type="Proteomes" id="UP000472274"/>
    </source>
</evidence>
<dbReference type="InParanoid" id="A0A674K6V4"/>
<evidence type="ECO:0000313" key="7">
    <source>
        <dbReference type="Ensembl" id="ENSTMTP00000029335.1"/>
    </source>
</evidence>
<dbReference type="InterPro" id="IPR013083">
    <property type="entry name" value="Znf_RING/FYVE/PHD"/>
</dbReference>
<accession>A0A674K6V4</accession>
<evidence type="ECO:0000256" key="3">
    <source>
        <dbReference type="ARBA" id="ARBA00022833"/>
    </source>
</evidence>
<dbReference type="Pfam" id="PF15227">
    <property type="entry name" value="zf-C3HC4_4"/>
    <property type="match status" value="1"/>
</dbReference>
<keyword evidence="1" id="KW-0479">Metal-binding</keyword>
<feature type="compositionally biased region" description="Gly residues" evidence="5">
    <location>
        <begin position="131"/>
        <end position="140"/>
    </location>
</feature>
<reference evidence="7" key="1">
    <citation type="submission" date="2025-08" db="UniProtKB">
        <authorList>
            <consortium name="Ensembl"/>
        </authorList>
    </citation>
    <scope>IDENTIFICATION</scope>
</reference>
<protein>
    <recommendedName>
        <fullName evidence="6">RING-type domain-containing protein</fullName>
    </recommendedName>
</protein>
<keyword evidence="8" id="KW-1185">Reference proteome</keyword>
<dbReference type="PANTHER" id="PTHR25465">
    <property type="entry name" value="B-BOX DOMAIN CONTAINING"/>
    <property type="match status" value="1"/>
</dbReference>
<dbReference type="InterPro" id="IPR001841">
    <property type="entry name" value="Znf_RING"/>
</dbReference>
<sequence>MASWNPPSAPECHFSPTASPLSMSSRGMERLREDVTCSICLDVLEDPVSIECGHNFCQGCLMAHWHGVSVQGYQCPECRAPCSRDRMTPDTRLRALVEKITEPLREEMEPVRPDRPDKEKRRRLPLAQGRGLTGSGGGNWARGSHPEAGTGWLWDGVPALILLSPCSRVRGLSQSRHARCSWCVRTRKGA</sequence>
<dbReference type="InterPro" id="IPR051051">
    <property type="entry name" value="E3_ubiq-ligase_TRIM/RNF"/>
</dbReference>
<dbReference type="SMART" id="SM00184">
    <property type="entry name" value="RING"/>
    <property type="match status" value="1"/>
</dbReference>
<name>A0A674K6V4_9SAUR</name>
<dbReference type="PANTHER" id="PTHR25465:SF14">
    <property type="entry name" value="E3 UBIQUITIN-PROTEIN LIGASE TRIM65"/>
    <property type="match status" value="1"/>
</dbReference>
<keyword evidence="2 4" id="KW-0863">Zinc-finger</keyword>
<reference evidence="7" key="2">
    <citation type="submission" date="2025-09" db="UniProtKB">
        <authorList>
            <consortium name="Ensembl"/>
        </authorList>
    </citation>
    <scope>IDENTIFICATION</scope>
</reference>
<feature type="compositionally biased region" description="Polar residues" evidence="5">
    <location>
        <begin position="16"/>
        <end position="25"/>
    </location>
</feature>